<name>A0A099F5N3_9RHOB</name>
<evidence type="ECO:0000313" key="1">
    <source>
        <dbReference type="EMBL" id="KGJ05447.1"/>
    </source>
</evidence>
<organism evidence="1 2">
    <name type="scientific">Paracoccus halophilus</name>
    <dbReference type="NCBI Taxonomy" id="376733"/>
    <lineage>
        <taxon>Bacteria</taxon>
        <taxon>Pseudomonadati</taxon>
        <taxon>Pseudomonadota</taxon>
        <taxon>Alphaproteobacteria</taxon>
        <taxon>Rhodobacterales</taxon>
        <taxon>Paracoccaceae</taxon>
        <taxon>Paracoccus</taxon>
    </lineage>
</organism>
<protein>
    <submittedName>
        <fullName evidence="1">Uncharacterized protein</fullName>
    </submittedName>
</protein>
<dbReference type="Proteomes" id="UP000029846">
    <property type="component" value="Unassembled WGS sequence"/>
</dbReference>
<dbReference type="AlphaFoldDB" id="A0A099F5N3"/>
<evidence type="ECO:0000313" key="2">
    <source>
        <dbReference type="Proteomes" id="UP000029846"/>
    </source>
</evidence>
<accession>A0A099F5N3</accession>
<proteinExistence type="predicted"/>
<reference evidence="1 2" key="2">
    <citation type="submission" date="2014-10" db="EMBL/GenBank/DDBJ databases">
        <title>Paracoccus sanguinis sp. nov., isolated from clinical specimens of New York State patients.</title>
        <authorList>
            <person name="Mingle L.A."/>
            <person name="Cole J.A."/>
            <person name="Lapierre P."/>
            <person name="Musser K.A."/>
        </authorList>
    </citation>
    <scope>NUCLEOTIDE SEQUENCE [LARGE SCALE GENOMIC DNA]</scope>
    <source>
        <strain evidence="1 2">JCM 14014</strain>
    </source>
</reference>
<gene>
    <name evidence="1" type="ORF">IT41_06695</name>
</gene>
<comment type="caution">
    <text evidence="1">The sequence shown here is derived from an EMBL/GenBank/DDBJ whole genome shotgun (WGS) entry which is preliminary data.</text>
</comment>
<keyword evidence="2" id="KW-1185">Reference proteome</keyword>
<dbReference type="EMBL" id="JRKN01000006">
    <property type="protein sequence ID" value="KGJ05447.1"/>
    <property type="molecule type" value="Genomic_DNA"/>
</dbReference>
<sequence>MELIGGQILWRRVSGEVSDALQQFRGLASEHRLQHAAEILGADPGTAEGLLAAMAHALALEADNLAAADRPHHFFLSAS</sequence>
<reference evidence="1 2" key="1">
    <citation type="submission" date="2014-09" db="EMBL/GenBank/DDBJ databases">
        <authorList>
            <person name="McGinnis J.M."/>
            <person name="Wolfgang W.J."/>
        </authorList>
    </citation>
    <scope>NUCLEOTIDE SEQUENCE [LARGE SCALE GENOMIC DNA]</scope>
    <source>
        <strain evidence="1 2">JCM 14014</strain>
    </source>
</reference>